<protein>
    <recommendedName>
        <fullName evidence="3">Methyltransferase</fullName>
    </recommendedName>
</protein>
<dbReference type="KEGG" id="vg:13995058"/>
<dbReference type="SUPFAM" id="SSF53335">
    <property type="entry name" value="S-adenosyl-L-methionine-dependent methyltransferases"/>
    <property type="match status" value="1"/>
</dbReference>
<gene>
    <name evidence="1" type="ORF">CcrColossus_gp130</name>
</gene>
<dbReference type="InterPro" id="IPR029063">
    <property type="entry name" value="SAM-dependent_MTases_sf"/>
</dbReference>
<proteinExistence type="predicted"/>
<reference evidence="1 2" key="1">
    <citation type="journal article" date="2012" name="BMC Genomics">
        <title>The Caulobacter crescentus phage phiCbK: genomics of a canonical phage.</title>
        <authorList>
            <person name="Gill J.J."/>
            <person name="Berry J.D."/>
            <person name="Russell W.K."/>
            <person name="Lessor L."/>
            <person name="Escobar Garcia D.A."/>
            <person name="Hernandez D."/>
            <person name="Kane A."/>
            <person name="Keene J."/>
            <person name="Maddox M."/>
            <person name="Martin R."/>
            <person name="Mohan S."/>
            <person name="Thorn A.M."/>
            <person name="Russell D.H."/>
            <person name="Young R."/>
        </authorList>
    </citation>
    <scope>NUCLEOTIDE SEQUENCE [LARGE SCALE GENOMIC DNA]</scope>
</reference>
<evidence type="ECO:0008006" key="3">
    <source>
        <dbReference type="Google" id="ProtNLM"/>
    </source>
</evidence>
<dbReference type="Proteomes" id="UP000000463">
    <property type="component" value="Segment"/>
</dbReference>
<dbReference type="GeneID" id="13995058"/>
<dbReference type="EMBL" id="JX100810">
    <property type="protein sequence ID" value="AFU88000.1"/>
    <property type="molecule type" value="Genomic_DNA"/>
</dbReference>
<organism evidence="1 2">
    <name type="scientific">Caulobacter phage CcrColossus</name>
    <dbReference type="NCBI Taxonomy" id="1211640"/>
    <lineage>
        <taxon>Viruses</taxon>
        <taxon>Duplodnaviria</taxon>
        <taxon>Heunggongvirae</taxon>
        <taxon>Uroviricota</taxon>
        <taxon>Caudoviricetes</taxon>
        <taxon>Jeanschmidtviridae</taxon>
        <taxon>Colossusvirus</taxon>
        <taxon>Colossusvirus colossus</taxon>
    </lineage>
</organism>
<sequence>MARLVGTHTILDYGAGKGSFGAWMPPEYEVVNYDPVTYPAEPPACGLVVCLDVMEHIEPDCLEDVLRHIRSKAQRAAFFVISLRPAQKTLADGRNAHLIVEDARFWIGKLLEHFRTTETINVGRADELVILAKV</sequence>
<evidence type="ECO:0000313" key="2">
    <source>
        <dbReference type="Proteomes" id="UP000000463"/>
    </source>
</evidence>
<dbReference type="RefSeq" id="YP_006988364.1">
    <property type="nucleotide sequence ID" value="NC_019406.1"/>
</dbReference>
<evidence type="ECO:0000313" key="1">
    <source>
        <dbReference type="EMBL" id="AFU88000.1"/>
    </source>
</evidence>
<keyword evidence="2" id="KW-1185">Reference proteome</keyword>
<dbReference type="OrthoDB" id="40173at10239"/>
<accession>K4JUI5</accession>
<name>K4JUI5_9CAUD</name>